<accession>W6UG09</accession>
<keyword evidence="2" id="KW-1185">Reference proteome</keyword>
<dbReference type="KEGG" id="egl:EGR_04802"/>
<evidence type="ECO:0000313" key="2">
    <source>
        <dbReference type="Proteomes" id="UP000019149"/>
    </source>
</evidence>
<gene>
    <name evidence="1" type="ORF">EGR_04802</name>
</gene>
<protein>
    <submittedName>
        <fullName evidence="1">Uncharacterized protein</fullName>
    </submittedName>
</protein>
<proteinExistence type="predicted"/>
<dbReference type="EMBL" id="APAU02000031">
    <property type="protein sequence ID" value="EUB60420.1"/>
    <property type="molecule type" value="Genomic_DNA"/>
</dbReference>
<reference evidence="1 2" key="1">
    <citation type="journal article" date="2013" name="Nat. Genet.">
        <title>The genome of the hydatid tapeworm Echinococcus granulosus.</title>
        <authorList>
            <person name="Zheng H."/>
            <person name="Zhang W."/>
            <person name="Zhang L."/>
            <person name="Zhang Z."/>
            <person name="Li J."/>
            <person name="Lu G."/>
            <person name="Zhu Y."/>
            <person name="Wang Y."/>
            <person name="Huang Y."/>
            <person name="Liu J."/>
            <person name="Kang H."/>
            <person name="Chen J."/>
            <person name="Wang L."/>
            <person name="Chen A."/>
            <person name="Yu S."/>
            <person name="Gao Z."/>
            <person name="Jin L."/>
            <person name="Gu W."/>
            <person name="Wang Z."/>
            <person name="Zhao L."/>
            <person name="Shi B."/>
            <person name="Wen H."/>
            <person name="Lin R."/>
            <person name="Jones M.K."/>
            <person name="Brejova B."/>
            <person name="Vinar T."/>
            <person name="Zhao G."/>
            <person name="McManus D.P."/>
            <person name="Chen Z."/>
            <person name="Zhou Y."/>
            <person name="Wang S."/>
        </authorList>
    </citation>
    <scope>NUCLEOTIDE SEQUENCE [LARGE SCALE GENOMIC DNA]</scope>
</reference>
<organism evidence="1 2">
    <name type="scientific">Echinococcus granulosus</name>
    <name type="common">Hydatid tapeworm</name>
    <dbReference type="NCBI Taxonomy" id="6210"/>
    <lineage>
        <taxon>Eukaryota</taxon>
        <taxon>Metazoa</taxon>
        <taxon>Spiralia</taxon>
        <taxon>Lophotrochozoa</taxon>
        <taxon>Platyhelminthes</taxon>
        <taxon>Cestoda</taxon>
        <taxon>Eucestoda</taxon>
        <taxon>Cyclophyllidea</taxon>
        <taxon>Taeniidae</taxon>
        <taxon>Echinococcus</taxon>
        <taxon>Echinococcus granulosus group</taxon>
    </lineage>
</organism>
<dbReference type="RefSeq" id="XP_024351616.1">
    <property type="nucleotide sequence ID" value="XM_024494051.1"/>
</dbReference>
<dbReference type="AlphaFoldDB" id="W6UG09"/>
<evidence type="ECO:0000313" key="1">
    <source>
        <dbReference type="EMBL" id="EUB60420.1"/>
    </source>
</evidence>
<comment type="caution">
    <text evidence="1">The sequence shown here is derived from an EMBL/GenBank/DDBJ whole genome shotgun (WGS) entry which is preliminary data.</text>
</comment>
<dbReference type="CTD" id="36340517"/>
<name>W6UG09_ECHGR</name>
<dbReference type="GeneID" id="36340517"/>
<sequence>MLLFRHLRVNYRNADRDSPCFLTNPKKCSKIIPFSVIIGSTNDYWYALTNNLGPVLLQVYLHRLNGNANAVNIKAASKYYIQKFGCIQSIQCHETENKEGDNNSCLVYVEQFSGNNGFRLVEVWPKTGRFCANRNLLVKLLWKCLRTYKNPSFRSVV</sequence>
<dbReference type="Proteomes" id="UP000019149">
    <property type="component" value="Unassembled WGS sequence"/>
</dbReference>